<evidence type="ECO:0000256" key="1">
    <source>
        <dbReference type="ARBA" id="ARBA00007727"/>
    </source>
</evidence>
<reference evidence="4 5" key="1">
    <citation type="submission" date="2016-07" db="EMBL/GenBank/DDBJ databases">
        <title>Pervasive Adenine N6-methylation of Active Genes in Fungi.</title>
        <authorList>
            <consortium name="DOE Joint Genome Institute"/>
            <person name="Mondo S.J."/>
            <person name="Dannebaum R.O."/>
            <person name="Kuo R.C."/>
            <person name="Labutti K."/>
            <person name="Haridas S."/>
            <person name="Kuo A."/>
            <person name="Salamov A."/>
            <person name="Ahrendt S.R."/>
            <person name="Lipzen A."/>
            <person name="Sullivan W."/>
            <person name="Andreopoulos W.B."/>
            <person name="Clum A."/>
            <person name="Lindquist E."/>
            <person name="Daum C."/>
            <person name="Ramamoorthy G.K."/>
            <person name="Gryganskyi A."/>
            <person name="Culley D."/>
            <person name="Magnuson J.K."/>
            <person name="James T.Y."/>
            <person name="O'Malley M.A."/>
            <person name="Stajich J.E."/>
            <person name="Spatafora J.W."/>
            <person name="Visel A."/>
            <person name="Grigoriev I.V."/>
        </authorList>
    </citation>
    <scope>NUCLEOTIDE SEQUENCE [LARGE SCALE GENOMIC DNA]</scope>
    <source>
        <strain evidence="4 5">NRRL 3301</strain>
    </source>
</reference>
<proteinExistence type="inferred from homology"/>
<keyword evidence="2" id="KW-0472">Membrane</keyword>
<dbReference type="OrthoDB" id="630188at2759"/>
<accession>A0A1X2GGR6</accession>
<dbReference type="STRING" id="101127.A0A1X2GGR6"/>
<dbReference type="PANTHER" id="PTHR32285:SF48">
    <property type="entry name" value="PROTEIN TRICHOME BIREFRINGENCE-LIKE 19"/>
    <property type="match status" value="1"/>
</dbReference>
<feature type="transmembrane region" description="Helical" evidence="2">
    <location>
        <begin position="12"/>
        <end position="31"/>
    </location>
</feature>
<dbReference type="GO" id="GO:0016413">
    <property type="term" value="F:O-acetyltransferase activity"/>
    <property type="evidence" value="ECO:0007669"/>
    <property type="project" value="InterPro"/>
</dbReference>
<dbReference type="EMBL" id="MCGT01000016">
    <property type="protein sequence ID" value="ORX53243.1"/>
    <property type="molecule type" value="Genomic_DNA"/>
</dbReference>
<protein>
    <recommendedName>
        <fullName evidence="3">Trichome birefringence-like C-terminal domain-containing protein</fullName>
    </recommendedName>
</protein>
<evidence type="ECO:0000313" key="4">
    <source>
        <dbReference type="EMBL" id="ORX53243.1"/>
    </source>
</evidence>
<keyword evidence="2" id="KW-0812">Transmembrane</keyword>
<dbReference type="AlphaFoldDB" id="A0A1X2GGR6"/>
<dbReference type="Pfam" id="PF13839">
    <property type="entry name" value="PC-Esterase"/>
    <property type="match status" value="1"/>
</dbReference>
<comment type="caution">
    <text evidence="4">The sequence shown here is derived from an EMBL/GenBank/DDBJ whole genome shotgun (WGS) entry which is preliminary data.</text>
</comment>
<keyword evidence="2" id="KW-1133">Transmembrane helix</keyword>
<sequence length="366" mass="41844">MGTSSPAFRSTVVYIITVTAIITSLIFIWAWRDSNLLLPEPHEYLPDPSESLDFVMRAPSHSLQCSSDTFNVGSWVRKPLYLENDSPQALEKAKGYFCNWNFPHKCYRRKEGNEFNRSISIANYAWEPSACSLIQVDKRKLTDHLADHPLLMVGDSITQLQFETLACTLGQDMTGVRTDTNLTGGNTKAWAGQRVHNRVADQPGAVTLAYLRSDYLVRLDDYKLMEPFDDEGFMIGKGSNFAWIHALPKFEYIVINTGPHWHQDLKWGPNKSDEELIAAFTKGMRVVFDYLKTNLASHQRLWVRSTPYGHAKCSQYKKPSTDATVPKKNEGEYQWDLLEKFDLVWKVGTIDKKKPQAYFSLTIELD</sequence>
<dbReference type="InterPro" id="IPR029962">
    <property type="entry name" value="TBL"/>
</dbReference>
<evidence type="ECO:0000256" key="2">
    <source>
        <dbReference type="SAM" id="Phobius"/>
    </source>
</evidence>
<evidence type="ECO:0000313" key="5">
    <source>
        <dbReference type="Proteomes" id="UP000242146"/>
    </source>
</evidence>
<keyword evidence="5" id="KW-1185">Reference proteome</keyword>
<name>A0A1X2GGR6_9FUNG</name>
<gene>
    <name evidence="4" type="ORF">DM01DRAFT_1336422</name>
</gene>
<feature type="domain" description="Trichome birefringence-like C-terminal" evidence="3">
    <location>
        <begin position="137"/>
        <end position="334"/>
    </location>
</feature>
<evidence type="ECO:0000259" key="3">
    <source>
        <dbReference type="Pfam" id="PF13839"/>
    </source>
</evidence>
<comment type="similarity">
    <text evidence="1">Belongs to the PC-esterase family. TBL subfamily.</text>
</comment>
<dbReference type="InterPro" id="IPR026057">
    <property type="entry name" value="TBL_C"/>
</dbReference>
<dbReference type="Proteomes" id="UP000242146">
    <property type="component" value="Unassembled WGS sequence"/>
</dbReference>
<dbReference type="PANTHER" id="PTHR32285">
    <property type="entry name" value="PROTEIN TRICHOME BIREFRINGENCE-LIKE 9-RELATED"/>
    <property type="match status" value="1"/>
</dbReference>
<organism evidence="4 5">
    <name type="scientific">Hesseltinella vesiculosa</name>
    <dbReference type="NCBI Taxonomy" id="101127"/>
    <lineage>
        <taxon>Eukaryota</taxon>
        <taxon>Fungi</taxon>
        <taxon>Fungi incertae sedis</taxon>
        <taxon>Mucoromycota</taxon>
        <taxon>Mucoromycotina</taxon>
        <taxon>Mucoromycetes</taxon>
        <taxon>Mucorales</taxon>
        <taxon>Cunninghamellaceae</taxon>
        <taxon>Hesseltinella</taxon>
    </lineage>
</organism>